<name>A0A5J4NU10_9TREM</name>
<accession>A0A5J4NU10</accession>
<dbReference type="GO" id="GO:0005840">
    <property type="term" value="C:ribosome"/>
    <property type="evidence" value="ECO:0007669"/>
    <property type="project" value="UniProtKB-KW"/>
</dbReference>
<dbReference type="InterPro" id="IPR044444">
    <property type="entry name" value="Ribosomal_mL44_DSRM_metazoa"/>
</dbReference>
<dbReference type="GO" id="GO:1990904">
    <property type="term" value="C:ribonucleoprotein complex"/>
    <property type="evidence" value="ECO:0007669"/>
    <property type="project" value="UniProtKB-KW"/>
</dbReference>
<dbReference type="Pfam" id="PF22892">
    <property type="entry name" value="DSRM_MRPL44"/>
    <property type="match status" value="1"/>
</dbReference>
<evidence type="ECO:0000259" key="8">
    <source>
        <dbReference type="Pfam" id="PF22892"/>
    </source>
</evidence>
<organism evidence="10 11">
    <name type="scientific">Paragonimus westermani</name>
    <dbReference type="NCBI Taxonomy" id="34504"/>
    <lineage>
        <taxon>Eukaryota</taxon>
        <taxon>Metazoa</taxon>
        <taxon>Spiralia</taxon>
        <taxon>Lophotrochozoa</taxon>
        <taxon>Platyhelminthes</taxon>
        <taxon>Trematoda</taxon>
        <taxon>Digenea</taxon>
        <taxon>Plagiorchiida</taxon>
        <taxon>Troglotremata</taxon>
        <taxon>Troglotrematidae</taxon>
        <taxon>Paragonimus</taxon>
    </lineage>
</organism>
<comment type="caution">
    <text evidence="10">The sequence shown here is derived from an EMBL/GenBank/DDBJ whole genome shotgun (WGS) entry which is preliminary data.</text>
</comment>
<evidence type="ECO:0000256" key="7">
    <source>
        <dbReference type="ARBA" id="ARBA00035187"/>
    </source>
</evidence>
<dbReference type="Pfam" id="PF22935">
    <property type="entry name" value="RM44_endonuclase"/>
    <property type="match status" value="1"/>
</dbReference>
<dbReference type="GO" id="GO:0005739">
    <property type="term" value="C:mitochondrion"/>
    <property type="evidence" value="ECO:0007669"/>
    <property type="project" value="UniProtKB-SubCell"/>
</dbReference>
<keyword evidence="4" id="KW-0496">Mitochondrion</keyword>
<keyword evidence="5" id="KW-0687">Ribonucleoprotein</keyword>
<evidence type="ECO:0000256" key="1">
    <source>
        <dbReference type="ARBA" id="ARBA00004173"/>
    </source>
</evidence>
<sequence>MRLFSFVSVLIPVVRYIRVPRWVRPYLRDLYYRRLDIGPEPYRPRSVWPTWNFDAELSAFCHRINEKIPPSKLVLALIDKSYTASNNSSSPEDGKHANNVEYAKAGRNVATSFILAFLRNVFPCVPEEWIVKIGQHLLSPAQLAFTSGCLGLKDLVSYADTPLSPGQVTAPPSTEVMSNVILAVIGVLAEQDYERALLFVRDFLVTPLVDLDLTGELIVIEKPMQLLKGILAANDRDPPESRLQNQAGMNTLTACYQVGIYSSRELLGEAPGETLEIAEQEAARQAVRNLFGLSEHRPPLPLSGPLRPLDMSELAKKNVSLNTYLQLAEGTHKRITG</sequence>
<dbReference type="FunFam" id="3.30.160.20:FF:000037">
    <property type="entry name" value="39S ribosomal protein L44, mitochondrial"/>
    <property type="match status" value="1"/>
</dbReference>
<dbReference type="InterPro" id="IPR055189">
    <property type="entry name" value="RM44_endonuclase"/>
</dbReference>
<evidence type="ECO:0000256" key="5">
    <source>
        <dbReference type="ARBA" id="ARBA00023274"/>
    </source>
</evidence>
<evidence type="ECO:0000259" key="9">
    <source>
        <dbReference type="Pfam" id="PF22935"/>
    </source>
</evidence>
<evidence type="ECO:0000256" key="6">
    <source>
        <dbReference type="ARBA" id="ARBA00024034"/>
    </source>
</evidence>
<dbReference type="GO" id="GO:0004525">
    <property type="term" value="F:ribonuclease III activity"/>
    <property type="evidence" value="ECO:0007669"/>
    <property type="project" value="InterPro"/>
</dbReference>
<dbReference type="Gene3D" id="3.30.160.20">
    <property type="match status" value="1"/>
</dbReference>
<dbReference type="SUPFAM" id="SSF69065">
    <property type="entry name" value="RNase III domain-like"/>
    <property type="match status" value="1"/>
</dbReference>
<reference evidence="10 11" key="1">
    <citation type="journal article" date="2019" name="Gigascience">
        <title>Whole-genome sequence of the oriental lung fluke Paragonimus westermani.</title>
        <authorList>
            <person name="Oey H."/>
            <person name="Zakrzewski M."/>
            <person name="Narain K."/>
            <person name="Devi K.R."/>
            <person name="Agatsuma T."/>
            <person name="Nawaratna S."/>
            <person name="Gobert G.N."/>
            <person name="Jones M.K."/>
            <person name="Ragan M.A."/>
            <person name="McManus D.P."/>
            <person name="Krause L."/>
        </authorList>
    </citation>
    <scope>NUCLEOTIDE SEQUENCE [LARGE SCALE GENOMIC DNA]</scope>
    <source>
        <strain evidence="10 11">IND2009</strain>
    </source>
</reference>
<evidence type="ECO:0000313" key="10">
    <source>
        <dbReference type="EMBL" id="KAA3678882.1"/>
    </source>
</evidence>
<comment type="subcellular location">
    <subcellularLocation>
        <location evidence="1">Mitochondrion</location>
    </subcellularLocation>
</comment>
<proteinExistence type="inferred from homology"/>
<dbReference type="GO" id="GO:0003725">
    <property type="term" value="F:double-stranded RNA binding"/>
    <property type="evidence" value="ECO:0007669"/>
    <property type="project" value="InterPro"/>
</dbReference>
<dbReference type="CDD" id="cd19874">
    <property type="entry name" value="DSRM_MRPL44"/>
    <property type="match status" value="1"/>
</dbReference>
<dbReference type="EMBL" id="QNGE01000927">
    <property type="protein sequence ID" value="KAA3678882.1"/>
    <property type="molecule type" value="Genomic_DNA"/>
</dbReference>
<dbReference type="GO" id="GO:0006396">
    <property type="term" value="P:RNA processing"/>
    <property type="evidence" value="ECO:0007669"/>
    <property type="project" value="InterPro"/>
</dbReference>
<protein>
    <recommendedName>
        <fullName evidence="7">Large ribosomal subunit protein mL44</fullName>
    </recommendedName>
</protein>
<evidence type="ECO:0000256" key="4">
    <source>
        <dbReference type="ARBA" id="ARBA00023128"/>
    </source>
</evidence>
<feature type="domain" description="Large ribosomal subunit protein mL44 dsRNA binding" evidence="8">
    <location>
        <begin position="220"/>
        <end position="323"/>
    </location>
</feature>
<evidence type="ECO:0000256" key="2">
    <source>
        <dbReference type="ARBA" id="ARBA00022946"/>
    </source>
</evidence>
<dbReference type="InterPro" id="IPR036389">
    <property type="entry name" value="RNase_III_sf"/>
</dbReference>
<dbReference type="SUPFAM" id="SSF54768">
    <property type="entry name" value="dsRNA-binding domain-like"/>
    <property type="match status" value="1"/>
</dbReference>
<keyword evidence="2" id="KW-0809">Transit peptide</keyword>
<keyword evidence="11" id="KW-1185">Reference proteome</keyword>
<evidence type="ECO:0000313" key="11">
    <source>
        <dbReference type="Proteomes" id="UP000324629"/>
    </source>
</evidence>
<dbReference type="AlphaFoldDB" id="A0A5J4NU10"/>
<gene>
    <name evidence="10" type="ORF">DEA37_0005721</name>
</gene>
<dbReference type="Gene3D" id="1.10.1520.10">
    <property type="entry name" value="Ribonuclease III domain"/>
    <property type="match status" value="1"/>
</dbReference>
<dbReference type="Proteomes" id="UP000324629">
    <property type="component" value="Unassembled WGS sequence"/>
</dbReference>
<evidence type="ECO:0000256" key="3">
    <source>
        <dbReference type="ARBA" id="ARBA00022980"/>
    </source>
</evidence>
<comment type="similarity">
    <text evidence="6">Belongs to the ribonuclease III family. Mitochondrion-specific ribosomal protein mL44 subfamily.</text>
</comment>
<feature type="domain" description="Large ribosomal subunit protein mL44 endonuclease" evidence="9">
    <location>
        <begin position="52"/>
        <end position="188"/>
    </location>
</feature>
<keyword evidence="3 10" id="KW-0689">Ribosomal protein</keyword>